<evidence type="ECO:0000256" key="3">
    <source>
        <dbReference type="SAM" id="SignalP"/>
    </source>
</evidence>
<dbReference type="EMBL" id="JABFDY010000029">
    <property type="protein sequence ID" value="KAF7686400.1"/>
    <property type="molecule type" value="Genomic_DNA"/>
</dbReference>
<evidence type="ECO:0000256" key="2">
    <source>
        <dbReference type="SAM" id="Phobius"/>
    </source>
</evidence>
<feature type="signal peptide" evidence="3">
    <location>
        <begin position="1"/>
        <end position="42"/>
    </location>
</feature>
<proteinExistence type="predicted"/>
<comment type="caution">
    <text evidence="4">The sequence shown here is derived from an EMBL/GenBank/DDBJ whole genome shotgun (WGS) entry which is preliminary data.</text>
</comment>
<protein>
    <submittedName>
        <fullName evidence="4">Uncharacterized protein</fullName>
    </submittedName>
</protein>
<keyword evidence="5" id="KW-1185">Reference proteome</keyword>
<feature type="transmembrane region" description="Helical" evidence="2">
    <location>
        <begin position="167"/>
        <end position="185"/>
    </location>
</feature>
<dbReference type="AlphaFoldDB" id="A0A8T0A6A5"/>
<feature type="region of interest" description="Disordered" evidence="1">
    <location>
        <begin position="194"/>
        <end position="215"/>
    </location>
</feature>
<gene>
    <name evidence="4" type="ORF">HF521_015762</name>
</gene>
<name>A0A8T0A6A5_SILME</name>
<sequence>MDSLGASLGRGLRNCLLLVKSFLLKSLGIFSLLCCQLDRTNATSAVNQDVTLSCRNISTTDGFTYTVMPNAQSVLVTGKDCEQGWYNENLEFLTDGQHDPNQTRHSQVVNEDINKLTLSTCSKIYHQVTCHETGERLNTTYYVNNDTDTNSLIMEQMSHKTRNHICIIIFLIALVVMVGILIIWYKRNRRSYNMNEHQSSSGKKTQPRTVSMTML</sequence>
<reference evidence="4" key="1">
    <citation type="submission" date="2020-08" db="EMBL/GenBank/DDBJ databases">
        <title>Chromosome-level assembly of Southern catfish (Silurus meridionalis) provides insights into visual adaptation to the nocturnal and benthic lifestyles.</title>
        <authorList>
            <person name="Zhang Y."/>
            <person name="Wang D."/>
            <person name="Peng Z."/>
        </authorList>
    </citation>
    <scope>NUCLEOTIDE SEQUENCE</scope>
    <source>
        <strain evidence="4">SWU-2019-XX</strain>
        <tissue evidence="4">Muscle</tissue>
    </source>
</reference>
<evidence type="ECO:0000313" key="4">
    <source>
        <dbReference type="EMBL" id="KAF7686400.1"/>
    </source>
</evidence>
<feature type="chain" id="PRO_5035948417" evidence="3">
    <location>
        <begin position="43"/>
        <end position="215"/>
    </location>
</feature>
<accession>A0A8T0A6A5</accession>
<evidence type="ECO:0000256" key="1">
    <source>
        <dbReference type="SAM" id="MobiDB-lite"/>
    </source>
</evidence>
<dbReference type="Proteomes" id="UP000606274">
    <property type="component" value="Unassembled WGS sequence"/>
</dbReference>
<keyword evidence="2" id="KW-1133">Transmembrane helix</keyword>
<organism evidence="4 5">
    <name type="scientific">Silurus meridionalis</name>
    <name type="common">Southern catfish</name>
    <name type="synonym">Silurus soldatovi meridionalis</name>
    <dbReference type="NCBI Taxonomy" id="175797"/>
    <lineage>
        <taxon>Eukaryota</taxon>
        <taxon>Metazoa</taxon>
        <taxon>Chordata</taxon>
        <taxon>Craniata</taxon>
        <taxon>Vertebrata</taxon>
        <taxon>Euteleostomi</taxon>
        <taxon>Actinopterygii</taxon>
        <taxon>Neopterygii</taxon>
        <taxon>Teleostei</taxon>
        <taxon>Ostariophysi</taxon>
        <taxon>Siluriformes</taxon>
        <taxon>Siluridae</taxon>
        <taxon>Silurus</taxon>
    </lineage>
</organism>
<keyword evidence="2" id="KW-0472">Membrane</keyword>
<keyword evidence="2" id="KW-0812">Transmembrane</keyword>
<evidence type="ECO:0000313" key="5">
    <source>
        <dbReference type="Proteomes" id="UP000606274"/>
    </source>
</evidence>
<keyword evidence="3" id="KW-0732">Signal</keyword>